<dbReference type="AlphaFoldDB" id="A0A0R1WAC3"/>
<dbReference type="eggNOG" id="COG3711">
    <property type="taxonomic scope" value="Bacteria"/>
</dbReference>
<evidence type="ECO:0000313" key="1">
    <source>
        <dbReference type="EMBL" id="KRM12022.1"/>
    </source>
</evidence>
<dbReference type="PATRIC" id="fig|1423807.3.peg.397"/>
<keyword evidence="2" id="KW-1185">Reference proteome</keyword>
<evidence type="ECO:0008006" key="3">
    <source>
        <dbReference type="Google" id="ProtNLM"/>
    </source>
</evidence>
<protein>
    <recommendedName>
        <fullName evidence="3">Mga helix-turn-helix domain-containing protein</fullName>
    </recommendedName>
</protein>
<evidence type="ECO:0000313" key="2">
    <source>
        <dbReference type="Proteomes" id="UP000051820"/>
    </source>
</evidence>
<accession>A0A0R1WAC3</accession>
<comment type="caution">
    <text evidence="1">The sequence shown here is derived from an EMBL/GenBank/DDBJ whole genome shotgun (WGS) entry which is preliminary data.</text>
</comment>
<dbReference type="STRING" id="1423807.FD16_GL000391"/>
<dbReference type="RefSeq" id="WP_056938541.1">
    <property type="nucleotide sequence ID" value="NZ_AZGF01000012.1"/>
</dbReference>
<dbReference type="Proteomes" id="UP000051820">
    <property type="component" value="Unassembled WGS sequence"/>
</dbReference>
<organism evidence="1 2">
    <name type="scientific">Paucilactobacillus suebicus DSM 5007 = KCTC 3549</name>
    <dbReference type="NCBI Taxonomy" id="1423807"/>
    <lineage>
        <taxon>Bacteria</taxon>
        <taxon>Bacillati</taxon>
        <taxon>Bacillota</taxon>
        <taxon>Bacilli</taxon>
        <taxon>Lactobacillales</taxon>
        <taxon>Lactobacillaceae</taxon>
        <taxon>Paucilactobacillus</taxon>
    </lineage>
</organism>
<gene>
    <name evidence="1" type="ORF">FD16_GL000391</name>
</gene>
<sequence length="489" mass="57028">MDYWIFLTNDDQLKLRLISEIAATSDGVVSIRYIINMLQISRYKLNKTLDEITHSINSIGDDVKIAVEDGDVVSQNVDFVFYRHAQLYLLKQSMLFDVFNFEYIDDQKETRQMFTSDHFISQAKYYNLRSKIDNEFNQTNMFTRSAILNVHQEFTRRMQITKIYYHYFHGIEDPFPELSEITTKFVNTLVMTYKLSLTPSEKAELRLFFQIQAQRIQHRNFVNIRDIVKPVKNDNVDIIQRFYSNHVAYFDKSDVCSEMAYLMSFLVSQDYISNDKVEFSTGINGSFNTALLQFEKILLNTKMLKHDLVSDDDLRKAAEKLSTLNHKLLIFDFQIGFMDATSYESQVARDFPGLQSIAFELTDSLIQVFKLDATDQERARIANNYLLELVSELPDGSVEDRVSLCVDFSGNRSTRDYIVHALNHYFDKNVDISTKLNKKSDIYLSDVCNESIRGIPQITLPLFPSKNNLKRLSDLIFKVRKNKLKLLTD</sequence>
<reference evidence="1 2" key="1">
    <citation type="journal article" date="2015" name="Genome Announc.">
        <title>Expanding the biotechnology potential of lactobacilli through comparative genomics of 213 strains and associated genera.</title>
        <authorList>
            <person name="Sun Z."/>
            <person name="Harris H.M."/>
            <person name="McCann A."/>
            <person name="Guo C."/>
            <person name="Argimon S."/>
            <person name="Zhang W."/>
            <person name="Yang X."/>
            <person name="Jeffery I.B."/>
            <person name="Cooney J.C."/>
            <person name="Kagawa T.F."/>
            <person name="Liu W."/>
            <person name="Song Y."/>
            <person name="Salvetti E."/>
            <person name="Wrobel A."/>
            <person name="Rasinkangas P."/>
            <person name="Parkhill J."/>
            <person name="Rea M.C."/>
            <person name="O'Sullivan O."/>
            <person name="Ritari J."/>
            <person name="Douillard F.P."/>
            <person name="Paul Ross R."/>
            <person name="Yang R."/>
            <person name="Briner A.E."/>
            <person name="Felis G.E."/>
            <person name="de Vos W.M."/>
            <person name="Barrangou R."/>
            <person name="Klaenhammer T.R."/>
            <person name="Caufield P.W."/>
            <person name="Cui Y."/>
            <person name="Zhang H."/>
            <person name="O'Toole P.W."/>
        </authorList>
    </citation>
    <scope>NUCLEOTIDE SEQUENCE [LARGE SCALE GENOMIC DNA]</scope>
    <source>
        <strain evidence="1 2">DSM 5007</strain>
    </source>
</reference>
<proteinExistence type="predicted"/>
<dbReference type="EMBL" id="AZGF01000012">
    <property type="protein sequence ID" value="KRM12022.1"/>
    <property type="molecule type" value="Genomic_DNA"/>
</dbReference>
<name>A0A0R1WAC3_9LACO</name>